<dbReference type="InterPro" id="IPR036950">
    <property type="entry name" value="PBP_transglycosylase"/>
</dbReference>
<dbReference type="InterPro" id="IPR023346">
    <property type="entry name" value="Lysozyme-like_dom_sf"/>
</dbReference>
<dbReference type="GO" id="GO:0009252">
    <property type="term" value="P:peptidoglycan biosynthetic process"/>
    <property type="evidence" value="ECO:0007669"/>
    <property type="project" value="UniProtKB-KW"/>
</dbReference>
<keyword evidence="3" id="KW-0121">Carboxypeptidase</keyword>
<dbReference type="Proteomes" id="UP000345527">
    <property type="component" value="Unassembled WGS sequence"/>
</dbReference>
<dbReference type="GO" id="GO:0071555">
    <property type="term" value="P:cell wall organization"/>
    <property type="evidence" value="ECO:0007669"/>
    <property type="project" value="UniProtKB-KW"/>
</dbReference>
<dbReference type="Pfam" id="PF00912">
    <property type="entry name" value="Transgly"/>
    <property type="match status" value="1"/>
</dbReference>
<feature type="domain" description="Glycosyl transferase family 51" evidence="17">
    <location>
        <begin position="77"/>
        <end position="267"/>
    </location>
</feature>
<keyword evidence="15" id="KW-0812">Transmembrane</keyword>
<dbReference type="InterPro" id="IPR001264">
    <property type="entry name" value="Glyco_trans_51"/>
</dbReference>
<dbReference type="GO" id="GO:0008955">
    <property type="term" value="F:peptidoglycan glycosyltransferase activity"/>
    <property type="evidence" value="ECO:0007669"/>
    <property type="project" value="UniProtKB-EC"/>
</dbReference>
<dbReference type="FunFam" id="1.10.3810.10:FF:000001">
    <property type="entry name" value="Penicillin-binding protein 1A"/>
    <property type="match status" value="1"/>
</dbReference>
<evidence type="ECO:0000256" key="10">
    <source>
        <dbReference type="ARBA" id="ARBA00023268"/>
    </source>
</evidence>
<dbReference type="PANTHER" id="PTHR32282">
    <property type="entry name" value="BINDING PROTEIN TRANSPEPTIDASE, PUTATIVE-RELATED"/>
    <property type="match status" value="1"/>
</dbReference>
<dbReference type="OrthoDB" id="9766909at2"/>
<evidence type="ECO:0000313" key="19">
    <source>
        <dbReference type="EMBL" id="KAA8823172.1"/>
    </source>
</evidence>
<name>A0A5J5DU48_9BIFI</name>
<comment type="similarity">
    <text evidence="1">In the C-terminal section; belongs to the transpeptidase family.</text>
</comment>
<keyword evidence="5" id="KW-0328">Glycosyltransferase</keyword>
<keyword evidence="6" id="KW-0808">Transferase</keyword>
<evidence type="ECO:0000256" key="6">
    <source>
        <dbReference type="ARBA" id="ARBA00022679"/>
    </source>
</evidence>
<evidence type="ECO:0000256" key="11">
    <source>
        <dbReference type="ARBA" id="ARBA00023316"/>
    </source>
</evidence>
<comment type="similarity">
    <text evidence="2">In the N-terminal section; belongs to the glycosyltransferase 51 family.</text>
</comment>
<keyword evidence="15" id="KW-0472">Membrane</keyword>
<proteinExistence type="inferred from homology"/>
<reference evidence="20 21" key="1">
    <citation type="journal article" date="2019" name="Syst. Appl. Microbiol.">
        <title>Characterization of Bifidobacterium species in feaces of the Egyptian fruit bat: Description of B. vespertilionis sp. nov. and B. rousetti sp. nov.</title>
        <authorList>
            <person name="Modesto M."/>
            <person name="Satti M."/>
            <person name="Watanabe K."/>
            <person name="Puglisi E."/>
            <person name="Morelli L."/>
            <person name="Huang C.-H."/>
            <person name="Liou J.-S."/>
            <person name="Miyashita M."/>
            <person name="Tamura T."/>
            <person name="Saito S."/>
            <person name="Mori K."/>
            <person name="Huang L."/>
            <person name="Sciavilla P."/>
            <person name="Sandri C."/>
            <person name="Spiezio C."/>
            <person name="Vitali F."/>
            <person name="Cavalieri D."/>
            <person name="Perpetuini G."/>
            <person name="Tofalo R."/>
            <person name="Bonetti A."/>
            <person name="Arita M."/>
            <person name="Mattarelli P."/>
        </authorList>
    </citation>
    <scope>NUCLEOTIDE SEQUENCE [LARGE SCALE GENOMIC DNA]</scope>
    <source>
        <strain evidence="18 21">RST16</strain>
        <strain evidence="19 20">RST8</strain>
    </source>
</reference>
<keyword evidence="10" id="KW-0511">Multifunctional enzyme</keyword>
<evidence type="ECO:0000259" key="16">
    <source>
        <dbReference type="Pfam" id="PF00905"/>
    </source>
</evidence>
<dbReference type="GO" id="GO:0008658">
    <property type="term" value="F:penicillin binding"/>
    <property type="evidence" value="ECO:0007669"/>
    <property type="project" value="InterPro"/>
</dbReference>
<evidence type="ECO:0000256" key="9">
    <source>
        <dbReference type="ARBA" id="ARBA00022984"/>
    </source>
</evidence>
<evidence type="ECO:0000313" key="20">
    <source>
        <dbReference type="Proteomes" id="UP000345527"/>
    </source>
</evidence>
<evidence type="ECO:0000256" key="5">
    <source>
        <dbReference type="ARBA" id="ARBA00022676"/>
    </source>
</evidence>
<dbReference type="Proteomes" id="UP000374630">
    <property type="component" value="Unassembled WGS sequence"/>
</dbReference>
<dbReference type="GO" id="GO:0009002">
    <property type="term" value="F:serine-type D-Ala-D-Ala carboxypeptidase activity"/>
    <property type="evidence" value="ECO:0007669"/>
    <property type="project" value="UniProtKB-EC"/>
</dbReference>
<feature type="compositionally biased region" description="Low complexity" evidence="14">
    <location>
        <begin position="747"/>
        <end position="817"/>
    </location>
</feature>
<feature type="transmembrane region" description="Helical" evidence="15">
    <location>
        <begin position="12"/>
        <end position="39"/>
    </location>
</feature>
<dbReference type="GO" id="GO:0008360">
    <property type="term" value="P:regulation of cell shape"/>
    <property type="evidence" value="ECO:0007669"/>
    <property type="project" value="UniProtKB-KW"/>
</dbReference>
<dbReference type="RefSeq" id="WP_150354139.1">
    <property type="nucleotide sequence ID" value="NZ_JAFEJW010000002.1"/>
</dbReference>
<evidence type="ECO:0000256" key="15">
    <source>
        <dbReference type="SAM" id="Phobius"/>
    </source>
</evidence>
<evidence type="ECO:0000259" key="17">
    <source>
        <dbReference type="Pfam" id="PF00912"/>
    </source>
</evidence>
<keyword evidence="11" id="KW-0961">Cell wall biogenesis/degradation</keyword>
<dbReference type="PANTHER" id="PTHR32282:SF33">
    <property type="entry name" value="PEPTIDOGLYCAN GLYCOSYLTRANSFERASE"/>
    <property type="match status" value="1"/>
</dbReference>
<evidence type="ECO:0000256" key="8">
    <source>
        <dbReference type="ARBA" id="ARBA00022960"/>
    </source>
</evidence>
<keyword evidence="21" id="KW-1185">Reference proteome</keyword>
<gene>
    <name evidence="19" type="ORF">EM848_06575</name>
    <name evidence="18" type="ORF">EMO90_08445</name>
</gene>
<evidence type="ECO:0000256" key="3">
    <source>
        <dbReference type="ARBA" id="ARBA00022645"/>
    </source>
</evidence>
<dbReference type="AlphaFoldDB" id="A0A5J5DU48"/>
<keyword evidence="8" id="KW-0133">Cell shape</keyword>
<comment type="caution">
    <text evidence="19">The sequence shown here is derived from an EMBL/GenBank/DDBJ whole genome shotgun (WGS) entry which is preliminary data.</text>
</comment>
<evidence type="ECO:0000313" key="18">
    <source>
        <dbReference type="EMBL" id="KAA8819264.1"/>
    </source>
</evidence>
<dbReference type="Gene3D" id="1.10.3810.10">
    <property type="entry name" value="Biosynthetic peptidoglycan transglycosylase-like"/>
    <property type="match status" value="1"/>
</dbReference>
<keyword evidence="15" id="KW-1133">Transmembrane helix</keyword>
<keyword evidence="4" id="KW-0645">Protease</keyword>
<dbReference type="EMBL" id="RZNZ01000011">
    <property type="protein sequence ID" value="KAA8819264.1"/>
    <property type="molecule type" value="Genomic_DNA"/>
</dbReference>
<evidence type="ECO:0000256" key="1">
    <source>
        <dbReference type="ARBA" id="ARBA00007090"/>
    </source>
</evidence>
<dbReference type="EMBL" id="RZOA01000011">
    <property type="protein sequence ID" value="KAA8823172.1"/>
    <property type="molecule type" value="Genomic_DNA"/>
</dbReference>
<dbReference type="Gene3D" id="3.40.710.10">
    <property type="entry name" value="DD-peptidase/beta-lactamase superfamily"/>
    <property type="match status" value="1"/>
</dbReference>
<organism evidence="19 20">
    <name type="scientific">Bifidobacterium vespertilionis</name>
    <dbReference type="NCBI Taxonomy" id="2562524"/>
    <lineage>
        <taxon>Bacteria</taxon>
        <taxon>Bacillati</taxon>
        <taxon>Actinomycetota</taxon>
        <taxon>Actinomycetes</taxon>
        <taxon>Bifidobacteriales</taxon>
        <taxon>Bifidobacteriaceae</taxon>
        <taxon>Bifidobacterium</taxon>
    </lineage>
</organism>
<comment type="catalytic activity">
    <reaction evidence="13">
        <text>[GlcNAc-(1-&gt;4)-Mur2Ac(oyl-L-Ala-gamma-D-Glu-L-Lys-D-Ala-D-Ala)](n)-di-trans,octa-cis-undecaprenyl diphosphate + beta-D-GlcNAc-(1-&gt;4)-Mur2Ac(oyl-L-Ala-gamma-D-Glu-L-Lys-D-Ala-D-Ala)-di-trans,octa-cis-undecaprenyl diphosphate = [GlcNAc-(1-&gt;4)-Mur2Ac(oyl-L-Ala-gamma-D-Glu-L-Lys-D-Ala-D-Ala)](n+1)-di-trans,octa-cis-undecaprenyl diphosphate + di-trans,octa-cis-undecaprenyl diphosphate + H(+)</text>
        <dbReference type="Rhea" id="RHEA:23708"/>
        <dbReference type="Rhea" id="RHEA-COMP:9602"/>
        <dbReference type="Rhea" id="RHEA-COMP:9603"/>
        <dbReference type="ChEBI" id="CHEBI:15378"/>
        <dbReference type="ChEBI" id="CHEBI:58405"/>
        <dbReference type="ChEBI" id="CHEBI:60033"/>
        <dbReference type="ChEBI" id="CHEBI:78435"/>
        <dbReference type="EC" id="2.4.99.28"/>
    </reaction>
</comment>
<evidence type="ECO:0000256" key="14">
    <source>
        <dbReference type="SAM" id="MobiDB-lite"/>
    </source>
</evidence>
<sequence>MPEKKSISVKRVFTLLLAYIMFCGAGGVVMTGFLLPAVFGANAVIKTVAPSLKAEGIDFSIADLPQASTLYAADNSKITSFYTQNRIVVPLSEVSDIMKKAMVASEDRRFFQHSGVDIQGVMRAFVQTYIKSGGGTQGGSSLTQQYVKNVLLSQAESDDDPIAAYHATEDTIARKLREMLIAVQIEKEYSKAEILQGYLNIAQFGTRNLYGVESAARRYFNKSAKDLNLVEAATITPITQNPAKYDPSIEANQPEAQRQRNLVLDIMLQEGYITQQEHDEAFNTPIKDTLHITSVAQGCMAAGDAAFFCTYVVKQIENSPEFGETKEERQKLLNAGGLEIHTTLDVNANNAAMNAAKEGIPVNDPSQFEMIIAAIRPGTGEVLGFGINRTYDATSAAASDPTRTAVNYAVDQKDGGGTGFSVGSTWKPINLVAWMRAGRSINEVLPAANSVNERTDIPDYKANVTWTVSNSGRAGTAESPLMGLVNSHNTTQAAMLKVIGLTPILNAAADMGYHSAAIADEGKSLLEQKTLYNPPMVIGTGVSASPLTMANVYATIAANGVQCTPIALTKVVDRNGKDIPVPSANCHQAIDPEIAQTVAYAMNQGVVTPSGAAHTAQLANGRKTFAKTGTNENEYLVTAGFTPEVAAFAIAGNAEGYTKEYDKKTGTWTTTNGFTNRTINGVFHDTWFGYQLVTPVWVNFMNTYLDAAGIPANNDYGTPSSKYTAVLNSAGTSKSDGTATDAGGDASNQSGTTGQNGTTNRSETTNQGNGNNTGATSTPAPTATQQAQQQTQQQNQQQGAQNNNAGQENAGQQQSGQ</sequence>
<protein>
    <submittedName>
        <fullName evidence="19">Penicillin-binding protein</fullName>
    </submittedName>
</protein>
<evidence type="ECO:0000313" key="21">
    <source>
        <dbReference type="Proteomes" id="UP000374630"/>
    </source>
</evidence>
<dbReference type="GO" id="GO:0030288">
    <property type="term" value="C:outer membrane-bounded periplasmic space"/>
    <property type="evidence" value="ECO:0007669"/>
    <property type="project" value="TreeGrafter"/>
</dbReference>
<dbReference type="SUPFAM" id="SSF56601">
    <property type="entry name" value="beta-lactamase/transpeptidase-like"/>
    <property type="match status" value="1"/>
</dbReference>
<evidence type="ECO:0000256" key="4">
    <source>
        <dbReference type="ARBA" id="ARBA00022670"/>
    </source>
</evidence>
<feature type="region of interest" description="Disordered" evidence="14">
    <location>
        <begin position="732"/>
        <end position="817"/>
    </location>
</feature>
<comment type="catalytic activity">
    <reaction evidence="12">
        <text>Preferential cleavage: (Ac)2-L-Lys-D-Ala-|-D-Ala. Also transpeptidation of peptidyl-alanyl moieties that are N-acyl substituents of D-alanine.</text>
        <dbReference type="EC" id="3.4.16.4"/>
    </reaction>
</comment>
<keyword evidence="7" id="KW-0378">Hydrolase</keyword>
<dbReference type="InterPro" id="IPR050396">
    <property type="entry name" value="Glycosyltr_51/Transpeptidase"/>
</dbReference>
<accession>A0A5J5DU48</accession>
<dbReference type="InterPro" id="IPR012338">
    <property type="entry name" value="Beta-lactam/transpept-like"/>
</dbReference>
<dbReference type="SUPFAM" id="SSF53955">
    <property type="entry name" value="Lysozyme-like"/>
    <property type="match status" value="1"/>
</dbReference>
<dbReference type="GO" id="GO:0006508">
    <property type="term" value="P:proteolysis"/>
    <property type="evidence" value="ECO:0007669"/>
    <property type="project" value="UniProtKB-KW"/>
</dbReference>
<feature type="domain" description="Penicillin-binding protein transpeptidase" evidence="16">
    <location>
        <begin position="371"/>
        <end position="633"/>
    </location>
</feature>
<keyword evidence="9" id="KW-0573">Peptidoglycan synthesis</keyword>
<dbReference type="InterPro" id="IPR001460">
    <property type="entry name" value="PCN-bd_Tpept"/>
</dbReference>
<evidence type="ECO:0000256" key="2">
    <source>
        <dbReference type="ARBA" id="ARBA00007739"/>
    </source>
</evidence>
<evidence type="ECO:0000256" key="7">
    <source>
        <dbReference type="ARBA" id="ARBA00022801"/>
    </source>
</evidence>
<evidence type="ECO:0000256" key="13">
    <source>
        <dbReference type="ARBA" id="ARBA00049902"/>
    </source>
</evidence>
<dbReference type="Pfam" id="PF00905">
    <property type="entry name" value="Transpeptidase"/>
    <property type="match status" value="1"/>
</dbReference>
<evidence type="ECO:0000256" key="12">
    <source>
        <dbReference type="ARBA" id="ARBA00034000"/>
    </source>
</evidence>